<reference evidence="2 3" key="1">
    <citation type="submission" date="2013-05" db="EMBL/GenBank/DDBJ databases">
        <title>Draft genome of the parasitic nematode Anyclostoma ceylanicum.</title>
        <authorList>
            <person name="Mitreva M."/>
        </authorList>
    </citation>
    <scope>NUCLEOTIDE SEQUENCE [LARGE SCALE GENOMIC DNA]</scope>
</reference>
<gene>
    <name evidence="2" type="ORF">ANCCEY_15386</name>
</gene>
<accession>A0A0D6L3Q0</accession>
<evidence type="ECO:0000313" key="3">
    <source>
        <dbReference type="Proteomes" id="UP000054495"/>
    </source>
</evidence>
<evidence type="ECO:0000313" key="2">
    <source>
        <dbReference type="EMBL" id="EPB65550.1"/>
    </source>
</evidence>
<dbReference type="Proteomes" id="UP000054495">
    <property type="component" value="Unassembled WGS sequence"/>
</dbReference>
<feature type="compositionally biased region" description="Basic residues" evidence="1">
    <location>
        <begin position="19"/>
        <end position="28"/>
    </location>
</feature>
<evidence type="ECO:0000256" key="1">
    <source>
        <dbReference type="SAM" id="MobiDB-lite"/>
    </source>
</evidence>
<organism evidence="2 3">
    <name type="scientific">Ancylostoma ceylanicum</name>
    <dbReference type="NCBI Taxonomy" id="53326"/>
    <lineage>
        <taxon>Eukaryota</taxon>
        <taxon>Metazoa</taxon>
        <taxon>Ecdysozoa</taxon>
        <taxon>Nematoda</taxon>
        <taxon>Chromadorea</taxon>
        <taxon>Rhabditida</taxon>
        <taxon>Rhabditina</taxon>
        <taxon>Rhabditomorpha</taxon>
        <taxon>Strongyloidea</taxon>
        <taxon>Ancylostomatidae</taxon>
        <taxon>Ancylostomatinae</taxon>
        <taxon>Ancylostoma</taxon>
    </lineage>
</organism>
<proteinExistence type="predicted"/>
<keyword evidence="3" id="KW-1185">Reference proteome</keyword>
<sequence>MEGTEEGEYGDQQQVKSTAQKRRDRRQRMKNMLSVMKRGRFHEIQEMQPKMGIHVMPFDLQQQRKQYRAPFKVTIRFLLVVEEDVLTLVQQRFLGASCWIRDI</sequence>
<name>A0A0D6L3Q0_9BILA</name>
<protein>
    <submittedName>
        <fullName evidence="2">Uncharacterized protein</fullName>
    </submittedName>
</protein>
<dbReference type="AlphaFoldDB" id="A0A0D6L3Q0"/>
<feature type="region of interest" description="Disordered" evidence="1">
    <location>
        <begin position="1"/>
        <end position="28"/>
    </location>
</feature>
<dbReference type="EMBL" id="KE127865">
    <property type="protein sequence ID" value="EPB65550.1"/>
    <property type="molecule type" value="Genomic_DNA"/>
</dbReference>